<feature type="transmembrane region" description="Helical" evidence="1">
    <location>
        <begin position="92"/>
        <end position="111"/>
    </location>
</feature>
<evidence type="ECO:0000313" key="2">
    <source>
        <dbReference type="EMBL" id="KAF1807553.1"/>
    </source>
</evidence>
<dbReference type="AlphaFoldDB" id="A0A8H4BU04"/>
<comment type="caution">
    <text evidence="2">The sequence shown here is derived from an EMBL/GenBank/DDBJ whole genome shotgun (WGS) entry which is preliminary data.</text>
</comment>
<reference evidence="2 3" key="1">
    <citation type="submission" date="2019-09" db="EMBL/GenBank/DDBJ databases">
        <authorList>
            <consortium name="DOE Joint Genome Institute"/>
            <person name="Mondo S.J."/>
            <person name="Navarro-Mendoza M.I."/>
            <person name="Perez-Arques C."/>
            <person name="Panchal S."/>
            <person name="Nicolas F.E."/>
            <person name="Ganguly P."/>
            <person name="Pangilinan J."/>
            <person name="Grigoriev I."/>
            <person name="Heitman J."/>
            <person name="Sanya K."/>
            <person name="Garre V."/>
        </authorList>
    </citation>
    <scope>NUCLEOTIDE SEQUENCE [LARGE SCALE GENOMIC DNA]</scope>
    <source>
        <strain evidence="2 3">MU402</strain>
    </source>
</reference>
<feature type="transmembrane region" description="Helical" evidence="1">
    <location>
        <begin position="123"/>
        <end position="141"/>
    </location>
</feature>
<organism evidence="2 3">
    <name type="scientific">Mucor circinelloides f. lusitanicus</name>
    <name type="common">Mucor racemosus var. lusitanicus</name>
    <dbReference type="NCBI Taxonomy" id="29924"/>
    <lineage>
        <taxon>Eukaryota</taxon>
        <taxon>Fungi</taxon>
        <taxon>Fungi incertae sedis</taxon>
        <taxon>Mucoromycota</taxon>
        <taxon>Mucoromycotina</taxon>
        <taxon>Mucoromycetes</taxon>
        <taxon>Mucorales</taxon>
        <taxon>Mucorineae</taxon>
        <taxon>Mucoraceae</taxon>
        <taxon>Mucor</taxon>
    </lineage>
</organism>
<feature type="transmembrane region" description="Helical" evidence="1">
    <location>
        <begin position="153"/>
        <end position="170"/>
    </location>
</feature>
<accession>A0A8H4BU04</accession>
<name>A0A8H4BU04_MUCCL</name>
<protein>
    <submittedName>
        <fullName evidence="2">Uncharacterized protein</fullName>
    </submittedName>
</protein>
<keyword evidence="1" id="KW-1133">Transmembrane helix</keyword>
<evidence type="ECO:0000313" key="3">
    <source>
        <dbReference type="Proteomes" id="UP000469890"/>
    </source>
</evidence>
<sequence>MFPKNTAEREFDESDALHYESIDAKAKESSSLDDSLSNVRSEATKGYIDKFPYITWTLVAAIGIALCLIHSHQDSLWQWTGDTAADAQSLQAKVVVSVFSAVIGGCLVAVLSKALVSVSLVMFRYRGASFSYMATVIEGYAPSRILTLFVGRQWVSMMLIVLILVISVVTKQIAVVSMGVEFMATNNTKVSYTRNYTNCKATFGASAAVGYQVSVTAQTFNALLIPNSSYTNETYDSSIPSELVGSSRFERVLPYAKASCVQFDSDIDFGYQIPITNSSGYTWRANITLPASGTPNASRTQNLVTTWLLGGDILKKSYTISDPPPPSTTEAIANRVATLGTVLARTICDLNFSFNNDVEENKIPATPITSNYIDHYYYQYKILWRWPFYVLAGCIFALWLLCMVAMWLAPESRVLSIDWLLNQYISRHQYGYLSGADLLPAHRGARYQVYDDNANGDVGNIVISRAESHKLDKYNRVIQDKQYQ</sequence>
<dbReference type="Proteomes" id="UP000469890">
    <property type="component" value="Unassembled WGS sequence"/>
</dbReference>
<proteinExistence type="predicted"/>
<feature type="transmembrane region" description="Helical" evidence="1">
    <location>
        <begin position="388"/>
        <end position="409"/>
    </location>
</feature>
<dbReference type="EMBL" id="JAAECE010000001">
    <property type="protein sequence ID" value="KAF1807553.1"/>
    <property type="molecule type" value="Genomic_DNA"/>
</dbReference>
<gene>
    <name evidence="2" type="ORF">FB192DRAFT_1432772</name>
</gene>
<evidence type="ECO:0000256" key="1">
    <source>
        <dbReference type="SAM" id="Phobius"/>
    </source>
</evidence>
<keyword evidence="1" id="KW-0812">Transmembrane</keyword>
<keyword evidence="1" id="KW-0472">Membrane</keyword>
<feature type="transmembrane region" description="Helical" evidence="1">
    <location>
        <begin position="53"/>
        <end position="72"/>
    </location>
</feature>